<sequence length="189" mass="20325">MADAHTRNVERQIEWYGEPLGDRFGRLLARLGLSQAQLAGVLGLSAPMLSQLMSGHRSKISSPAVLARLLHLEAMVGDPAWETLPPDEQQRRFADVRAAERSTLSMVTAERDQVGQLQSVVGGDTGGSRSTGDPVTTIQELLRAVASAAELDGAARLLEHDYPDLAEALRVLGTGRTPDARAFYARVVG</sequence>
<dbReference type="CDD" id="cd00093">
    <property type="entry name" value="HTH_XRE"/>
    <property type="match status" value="1"/>
</dbReference>
<evidence type="ECO:0000313" key="1">
    <source>
        <dbReference type="EMBL" id="NIK62163.1"/>
    </source>
</evidence>
<proteinExistence type="predicted"/>
<dbReference type="RefSeq" id="WP_167217139.1">
    <property type="nucleotide sequence ID" value="NZ_JAASRO010000001.1"/>
</dbReference>
<dbReference type="Gene3D" id="1.10.260.40">
    <property type="entry name" value="lambda repressor-like DNA-binding domains"/>
    <property type="match status" value="1"/>
</dbReference>
<dbReference type="SUPFAM" id="SSF47413">
    <property type="entry name" value="lambda repressor-like DNA-binding domains"/>
    <property type="match status" value="1"/>
</dbReference>
<keyword evidence="2" id="KW-1185">Reference proteome</keyword>
<evidence type="ECO:0000313" key="2">
    <source>
        <dbReference type="Proteomes" id="UP000555407"/>
    </source>
</evidence>
<dbReference type="GO" id="GO:0003677">
    <property type="term" value="F:DNA binding"/>
    <property type="evidence" value="ECO:0007669"/>
    <property type="project" value="InterPro"/>
</dbReference>
<dbReference type="Pfam" id="PF13560">
    <property type="entry name" value="HTH_31"/>
    <property type="match status" value="1"/>
</dbReference>
<organism evidence="1 2">
    <name type="scientific">Kribbella shirazensis</name>
    <dbReference type="NCBI Taxonomy" id="1105143"/>
    <lineage>
        <taxon>Bacteria</taxon>
        <taxon>Bacillati</taxon>
        <taxon>Actinomycetota</taxon>
        <taxon>Actinomycetes</taxon>
        <taxon>Propionibacteriales</taxon>
        <taxon>Kribbellaceae</taxon>
        <taxon>Kribbella</taxon>
    </lineage>
</organism>
<dbReference type="InterPro" id="IPR010982">
    <property type="entry name" value="Lambda_DNA-bd_dom_sf"/>
</dbReference>
<comment type="caution">
    <text evidence="1">The sequence shown here is derived from an EMBL/GenBank/DDBJ whole genome shotgun (WGS) entry which is preliminary data.</text>
</comment>
<name>A0A7X6A5P4_9ACTN</name>
<dbReference type="InterPro" id="IPR001387">
    <property type="entry name" value="Cro/C1-type_HTH"/>
</dbReference>
<accession>A0A7X6A5P4</accession>
<reference evidence="1 2" key="1">
    <citation type="submission" date="2020-03" db="EMBL/GenBank/DDBJ databases">
        <title>Sequencing the genomes of 1000 actinobacteria strains.</title>
        <authorList>
            <person name="Klenk H.-P."/>
        </authorList>
    </citation>
    <scope>NUCLEOTIDE SEQUENCE [LARGE SCALE GENOMIC DNA]</scope>
    <source>
        <strain evidence="1 2">DSM 45490</strain>
    </source>
</reference>
<gene>
    <name evidence="1" type="ORF">BJY22_007880</name>
</gene>
<dbReference type="Proteomes" id="UP000555407">
    <property type="component" value="Unassembled WGS sequence"/>
</dbReference>
<dbReference type="EMBL" id="JAASRO010000001">
    <property type="protein sequence ID" value="NIK62163.1"/>
    <property type="molecule type" value="Genomic_DNA"/>
</dbReference>
<protein>
    <submittedName>
        <fullName evidence="1">Transcriptional regulator with XRE-family HTH domain</fullName>
    </submittedName>
</protein>
<dbReference type="AlphaFoldDB" id="A0A7X6A5P4"/>